<dbReference type="Proteomes" id="UP000003639">
    <property type="component" value="Unassembled WGS sequence"/>
</dbReference>
<dbReference type="InterPro" id="IPR007212">
    <property type="entry name" value="Zf-like"/>
</dbReference>
<feature type="domain" description="Cysteine-rich small" evidence="1">
    <location>
        <begin position="11"/>
        <end position="91"/>
    </location>
</feature>
<gene>
    <name evidence="2" type="ORF">BACCAP_00171</name>
</gene>
<dbReference type="Pfam" id="PF04071">
    <property type="entry name" value="zf-like"/>
    <property type="match status" value="1"/>
</dbReference>
<evidence type="ECO:0000313" key="2">
    <source>
        <dbReference type="EMBL" id="EDN01830.1"/>
    </source>
</evidence>
<dbReference type="EMBL" id="AAXG02000002">
    <property type="protein sequence ID" value="EDN01830.1"/>
    <property type="molecule type" value="Genomic_DNA"/>
</dbReference>
<dbReference type="STRING" id="411467.BACCAP_00171"/>
<organism evidence="2 3">
    <name type="scientific">Pseudoflavonifractor capillosus ATCC 29799</name>
    <dbReference type="NCBI Taxonomy" id="411467"/>
    <lineage>
        <taxon>Bacteria</taxon>
        <taxon>Bacillati</taxon>
        <taxon>Bacillota</taxon>
        <taxon>Clostridia</taxon>
        <taxon>Eubacteriales</taxon>
        <taxon>Oscillospiraceae</taxon>
        <taxon>Pseudoflavonifractor</taxon>
    </lineage>
</organism>
<sequence>WEMVHMEEKKYRFFSHKQCEYFPCHPTQDPESFNCLFCFCPLYALGRNCGGNYRYLENGRKDCSRCTIPHQKDKYDYIIGKYSEIEKMVRERDEA</sequence>
<dbReference type="eggNOG" id="COG2158">
    <property type="taxonomic scope" value="Bacteria"/>
</dbReference>
<evidence type="ECO:0000259" key="1">
    <source>
        <dbReference type="Pfam" id="PF04071"/>
    </source>
</evidence>
<evidence type="ECO:0000313" key="3">
    <source>
        <dbReference type="Proteomes" id="UP000003639"/>
    </source>
</evidence>
<keyword evidence="3" id="KW-1185">Reference proteome</keyword>
<reference evidence="2 3" key="1">
    <citation type="submission" date="2007-04" db="EMBL/GenBank/DDBJ databases">
        <authorList>
            <person name="Fulton L."/>
            <person name="Clifton S."/>
            <person name="Fulton B."/>
            <person name="Xu J."/>
            <person name="Minx P."/>
            <person name="Pepin K.H."/>
            <person name="Johnson M."/>
            <person name="Thiruvilangam P."/>
            <person name="Bhonagiri V."/>
            <person name="Nash W.E."/>
            <person name="Mardis E.R."/>
            <person name="Wilson R.K."/>
        </authorList>
    </citation>
    <scope>NUCLEOTIDE SEQUENCE [LARGE SCALE GENOMIC DNA]</scope>
    <source>
        <strain evidence="2 3">ATCC 29799</strain>
    </source>
</reference>
<protein>
    <submittedName>
        <fullName evidence="2">Cysteine-rich small domain protein</fullName>
    </submittedName>
</protein>
<reference evidence="2 3" key="2">
    <citation type="submission" date="2007-06" db="EMBL/GenBank/DDBJ databases">
        <title>Draft genome sequence of Pseudoflavonifractor capillosus ATCC 29799.</title>
        <authorList>
            <person name="Sudarsanam P."/>
            <person name="Ley R."/>
            <person name="Guruge J."/>
            <person name="Turnbaugh P.J."/>
            <person name="Mahowald M."/>
            <person name="Liep D."/>
            <person name="Gordon J."/>
        </authorList>
    </citation>
    <scope>NUCLEOTIDE SEQUENCE [LARGE SCALE GENOMIC DNA]</scope>
    <source>
        <strain evidence="2 3">ATCC 29799</strain>
    </source>
</reference>
<feature type="non-terminal residue" evidence="2">
    <location>
        <position position="1"/>
    </location>
</feature>
<proteinExistence type="predicted"/>
<dbReference type="AlphaFoldDB" id="A6NPQ5"/>
<name>A6NPQ5_9FIRM</name>
<comment type="caution">
    <text evidence="2">The sequence shown here is derived from an EMBL/GenBank/DDBJ whole genome shotgun (WGS) entry which is preliminary data.</text>
</comment>
<dbReference type="RefSeq" id="WP_006570736.1">
    <property type="nucleotide sequence ID" value="NZ_AAXG02000002.1"/>
</dbReference>
<accession>A6NPQ5</accession>